<dbReference type="GO" id="GO:0033922">
    <property type="term" value="F:peptidoglycan beta-N-acetylmuramidase activity"/>
    <property type="evidence" value="ECO:0007669"/>
    <property type="project" value="InterPro"/>
</dbReference>
<proteinExistence type="predicted"/>
<protein>
    <recommendedName>
        <fullName evidence="6">DUF1343 domain-containing protein</fullName>
    </recommendedName>
</protein>
<dbReference type="PANTHER" id="PTHR42915:SF1">
    <property type="entry name" value="PEPTIDOGLYCAN BETA-N-ACETYLMURAMIDASE NAMZ"/>
    <property type="match status" value="1"/>
</dbReference>
<dbReference type="InterPro" id="IPR008302">
    <property type="entry name" value="NamZ"/>
</dbReference>
<feature type="domain" description="Peptidoglycan beta-N-acetylmuramidase NamZ C-terminal" evidence="3">
    <location>
        <begin position="294"/>
        <end position="454"/>
    </location>
</feature>
<organism evidence="4 5">
    <name type="scientific">Chloropicon primus</name>
    <dbReference type="NCBI Taxonomy" id="1764295"/>
    <lineage>
        <taxon>Eukaryota</taxon>
        <taxon>Viridiplantae</taxon>
        <taxon>Chlorophyta</taxon>
        <taxon>Chloropicophyceae</taxon>
        <taxon>Chloropicales</taxon>
        <taxon>Chloropicaceae</taxon>
        <taxon>Chloropicon</taxon>
    </lineage>
</organism>
<dbReference type="Pfam" id="PF07075">
    <property type="entry name" value="NamZ_N"/>
    <property type="match status" value="1"/>
</dbReference>
<dbReference type="Proteomes" id="UP000316726">
    <property type="component" value="Chromosome 1"/>
</dbReference>
<dbReference type="Pfam" id="PF20732">
    <property type="entry name" value="NamZ_C"/>
    <property type="match status" value="1"/>
</dbReference>
<sequence>MAMARGGALVAALWAVVLALSRPAEATETNDNYNLRGGARQGGVTTTGLDRMCSSPSFAKVVTGGKPTCILAHAASVLPDLTHAVDALAQTSSGVKLTSVLAPEHGFRGAQQAGHGGKNSTVDPRTGLQVYSIYLKGYEQILSLMQKDGSQVVLVDLQDCGARFYTYIWSLYDVLVAAAGSKVGGQGAGYPVKVVVLDRPNPLGGERIGGPVLDADFSSGVGKRPLSMQHGMTIGELANLFNEEYVGLEDFSKGNKADLQVVTMENWRRELSFTDTGLPYVPPSPNLPTPTSVYLYVGLGLIEGVNISEGRGTALPFQLIGAPYMGWEYADALRKLQMDGTEVREAYFVPVMSKHANQTCGGVEVSLPPKGGPQGELDAIRVGIQVIKLAHDMYKDQGGFDWVKSGSRYWIDLLTGNELVRTGIESGLQVDQIVAQWQHELEWFKILAQKYLLYQ</sequence>
<dbReference type="STRING" id="1764295.A0A5B8MCZ0"/>
<keyword evidence="1" id="KW-0732">Signal</keyword>
<accession>A0A5B8MCZ0</accession>
<evidence type="ECO:0000313" key="5">
    <source>
        <dbReference type="Proteomes" id="UP000316726"/>
    </source>
</evidence>
<dbReference type="PIRSF" id="PIRSF016719">
    <property type="entry name" value="UCP016719"/>
    <property type="match status" value="1"/>
</dbReference>
<dbReference type="InterPro" id="IPR048503">
    <property type="entry name" value="NamZ_C"/>
</dbReference>
<evidence type="ECO:0008006" key="6">
    <source>
        <dbReference type="Google" id="ProtNLM"/>
    </source>
</evidence>
<evidence type="ECO:0000259" key="3">
    <source>
        <dbReference type="Pfam" id="PF20732"/>
    </source>
</evidence>
<dbReference type="EMBL" id="CP031034">
    <property type="protein sequence ID" value="QDZ18253.1"/>
    <property type="molecule type" value="Genomic_DNA"/>
</dbReference>
<evidence type="ECO:0000313" key="4">
    <source>
        <dbReference type="EMBL" id="QDZ18253.1"/>
    </source>
</evidence>
<dbReference type="AlphaFoldDB" id="A0A5B8MCZ0"/>
<name>A0A5B8MCZ0_9CHLO</name>
<reference evidence="4 5" key="1">
    <citation type="submission" date="2018-07" db="EMBL/GenBank/DDBJ databases">
        <title>The complete nuclear genome of the prasinophyte Chloropicon primus (CCMP1205).</title>
        <authorList>
            <person name="Pombert J.-F."/>
            <person name="Otis C."/>
            <person name="Turmel M."/>
            <person name="Lemieux C."/>
        </authorList>
    </citation>
    <scope>NUCLEOTIDE SEQUENCE [LARGE SCALE GENOMIC DNA]</scope>
    <source>
        <strain evidence="4 5">CCMP1205</strain>
    </source>
</reference>
<dbReference type="PANTHER" id="PTHR42915">
    <property type="entry name" value="HYPOTHETICAL 460 KDA PROTEIN IN FEUA-SIGW INTERGENIC REGION [PRECURSOR]"/>
    <property type="match status" value="1"/>
</dbReference>
<dbReference type="Gene3D" id="3.90.1150.140">
    <property type="match status" value="1"/>
</dbReference>
<dbReference type="OrthoDB" id="2017677at2759"/>
<feature type="signal peptide" evidence="1">
    <location>
        <begin position="1"/>
        <end position="26"/>
    </location>
</feature>
<feature type="domain" description="Peptidoglycan beta-N-acetylmuramidase NamZ N-terminal" evidence="2">
    <location>
        <begin position="70"/>
        <end position="290"/>
    </location>
</feature>
<dbReference type="Gene3D" id="3.40.50.12170">
    <property type="entry name" value="Uncharacterised protein PF07075, DUF1343"/>
    <property type="match status" value="1"/>
</dbReference>
<feature type="chain" id="PRO_5022949712" description="DUF1343 domain-containing protein" evidence="1">
    <location>
        <begin position="27"/>
        <end position="455"/>
    </location>
</feature>
<keyword evidence="5" id="KW-1185">Reference proteome</keyword>
<dbReference type="InterPro" id="IPR048502">
    <property type="entry name" value="NamZ_N"/>
</dbReference>
<evidence type="ECO:0000256" key="1">
    <source>
        <dbReference type="SAM" id="SignalP"/>
    </source>
</evidence>
<evidence type="ECO:0000259" key="2">
    <source>
        <dbReference type="Pfam" id="PF07075"/>
    </source>
</evidence>
<gene>
    <name evidence="4" type="ORF">A3770_01p07710</name>
</gene>